<dbReference type="SUPFAM" id="SSF52540">
    <property type="entry name" value="P-loop containing nucleoside triphosphate hydrolases"/>
    <property type="match status" value="1"/>
</dbReference>
<evidence type="ECO:0000313" key="4">
    <source>
        <dbReference type="EMBL" id="RDU71431.1"/>
    </source>
</evidence>
<dbReference type="InterPro" id="IPR003593">
    <property type="entry name" value="AAA+_ATPase"/>
</dbReference>
<dbReference type="SMART" id="SM00382">
    <property type="entry name" value="AAA"/>
    <property type="match status" value="1"/>
</dbReference>
<evidence type="ECO:0000256" key="2">
    <source>
        <dbReference type="ARBA" id="ARBA00022840"/>
    </source>
</evidence>
<dbReference type="GO" id="GO:0016887">
    <property type="term" value="F:ATP hydrolysis activity"/>
    <property type="evidence" value="ECO:0007669"/>
    <property type="project" value="InterPro"/>
</dbReference>
<dbReference type="InterPro" id="IPR003439">
    <property type="entry name" value="ABC_transporter-like_ATP-bd"/>
</dbReference>
<dbReference type="RefSeq" id="WP_115569143.1">
    <property type="nucleotide sequence ID" value="NZ_NXLV01000003.1"/>
</dbReference>
<comment type="caution">
    <text evidence="4">The sequence shown here is derived from an EMBL/GenBank/DDBJ whole genome shotgun (WGS) entry which is preliminary data.</text>
</comment>
<organism evidence="4 5">
    <name type="scientific">Helicobacter brantae</name>
    <dbReference type="NCBI Taxonomy" id="375927"/>
    <lineage>
        <taxon>Bacteria</taxon>
        <taxon>Pseudomonadati</taxon>
        <taxon>Campylobacterota</taxon>
        <taxon>Epsilonproteobacteria</taxon>
        <taxon>Campylobacterales</taxon>
        <taxon>Helicobacteraceae</taxon>
        <taxon>Helicobacter</taxon>
    </lineage>
</organism>
<feature type="domain" description="ABC transporter" evidence="3">
    <location>
        <begin position="2"/>
        <end position="233"/>
    </location>
</feature>
<accession>A0A3D8J3U0</accession>
<dbReference type="AlphaFoldDB" id="A0A3D8J3U0"/>
<proteinExistence type="predicted"/>
<keyword evidence="1" id="KW-0547">Nucleotide-binding</keyword>
<dbReference type="OrthoDB" id="5515229at2"/>
<dbReference type="InterPro" id="IPR027417">
    <property type="entry name" value="P-loop_NTPase"/>
</dbReference>
<name>A0A3D8J3U0_9HELI</name>
<dbReference type="Proteomes" id="UP000257045">
    <property type="component" value="Unassembled WGS sequence"/>
</dbReference>
<dbReference type="PROSITE" id="PS00211">
    <property type="entry name" value="ABC_TRANSPORTER_1"/>
    <property type="match status" value="1"/>
</dbReference>
<dbReference type="InterPro" id="IPR017871">
    <property type="entry name" value="ABC_transporter-like_CS"/>
</dbReference>
<dbReference type="PANTHER" id="PTHR42794:SF2">
    <property type="entry name" value="ABC TRANSPORTER ATP-BINDING PROTEIN"/>
    <property type="match status" value="1"/>
</dbReference>
<dbReference type="EMBL" id="NXLV01000003">
    <property type="protein sequence ID" value="RDU71431.1"/>
    <property type="molecule type" value="Genomic_DNA"/>
</dbReference>
<evidence type="ECO:0000256" key="1">
    <source>
        <dbReference type="ARBA" id="ARBA00022741"/>
    </source>
</evidence>
<sequence>MLKLENFSLNRGGNCIARGLNLEFAEGRVYGILGKNGAGKSSLIRSIFGELKFCGEVSLGQERFSYQKSWKRRFGYMPQDIGIDANLSALEVVLLGDIEGLGVRVSDECLNKALEVMEYLGISSLANRDISSLSGGQRQMVFFAQVLLKSPEVLLLDEPVSALDMHHQCILLDCVRKQTKQDNLITLMVLHDLSLASEFCDEIVFLHEGSVWARGLPSEILEFSLLQDIYRVNAKIFYDEAGIPAVVAKEAILKELR</sequence>
<keyword evidence="5" id="KW-1185">Reference proteome</keyword>
<reference evidence="4 5" key="1">
    <citation type="submission" date="2018-04" db="EMBL/GenBank/DDBJ databases">
        <title>Novel Campyloabacter and Helicobacter Species and Strains.</title>
        <authorList>
            <person name="Mannion A.J."/>
            <person name="Shen Z."/>
            <person name="Fox J.G."/>
        </authorList>
    </citation>
    <scope>NUCLEOTIDE SEQUENCE [LARGE SCALE GENOMIC DNA]</scope>
    <source>
        <strain evidence="4 5">MIT 04-9366</strain>
    </source>
</reference>
<dbReference type="PROSITE" id="PS50893">
    <property type="entry name" value="ABC_TRANSPORTER_2"/>
    <property type="match status" value="1"/>
</dbReference>
<protein>
    <submittedName>
        <fullName evidence="4">Peptide ABC transporter substrate-binding protein</fullName>
    </submittedName>
</protein>
<dbReference type="Pfam" id="PF00005">
    <property type="entry name" value="ABC_tran"/>
    <property type="match status" value="1"/>
</dbReference>
<keyword evidence="2" id="KW-0067">ATP-binding</keyword>
<dbReference type="Gene3D" id="3.40.50.300">
    <property type="entry name" value="P-loop containing nucleotide triphosphate hydrolases"/>
    <property type="match status" value="1"/>
</dbReference>
<dbReference type="PANTHER" id="PTHR42794">
    <property type="entry name" value="HEMIN IMPORT ATP-BINDING PROTEIN HMUV"/>
    <property type="match status" value="1"/>
</dbReference>
<evidence type="ECO:0000259" key="3">
    <source>
        <dbReference type="PROSITE" id="PS50893"/>
    </source>
</evidence>
<dbReference type="GO" id="GO:0005524">
    <property type="term" value="F:ATP binding"/>
    <property type="evidence" value="ECO:0007669"/>
    <property type="project" value="UniProtKB-KW"/>
</dbReference>
<gene>
    <name evidence="4" type="ORF">CQA58_02470</name>
</gene>
<dbReference type="CDD" id="cd03214">
    <property type="entry name" value="ABC_Iron-Siderophores_B12_Hemin"/>
    <property type="match status" value="1"/>
</dbReference>
<evidence type="ECO:0000313" key="5">
    <source>
        <dbReference type="Proteomes" id="UP000257045"/>
    </source>
</evidence>